<proteinExistence type="inferred from homology"/>
<protein>
    <submittedName>
        <fullName evidence="3">Uncharacterized protein</fullName>
    </submittedName>
</protein>
<dbReference type="PANTHER" id="PTHR40083">
    <property type="entry name" value="UPF0122 PROTEIN CBO2450/CLC_2298"/>
    <property type="match status" value="1"/>
</dbReference>
<dbReference type="SUPFAM" id="SSF88659">
    <property type="entry name" value="Sigma3 and sigma4 domains of RNA polymerase sigma factors"/>
    <property type="match status" value="1"/>
</dbReference>
<evidence type="ECO:0000313" key="4">
    <source>
        <dbReference type="Proteomes" id="UP001058364"/>
    </source>
</evidence>
<evidence type="ECO:0000256" key="2">
    <source>
        <dbReference type="ARBA" id="ARBA00024764"/>
    </source>
</evidence>
<organism evidence="3 4">
    <name type="scientific">Mesomycoplasma molare</name>
    <dbReference type="NCBI Taxonomy" id="171288"/>
    <lineage>
        <taxon>Bacteria</taxon>
        <taxon>Bacillati</taxon>
        <taxon>Mycoplasmatota</taxon>
        <taxon>Mycoplasmoidales</taxon>
        <taxon>Metamycoplasmataceae</taxon>
        <taxon>Mesomycoplasma</taxon>
    </lineage>
</organism>
<dbReference type="Pfam" id="PF04297">
    <property type="entry name" value="UPF0122"/>
    <property type="match status" value="1"/>
</dbReference>
<dbReference type="Proteomes" id="UP001058364">
    <property type="component" value="Chromosome"/>
</dbReference>
<dbReference type="InterPro" id="IPR007394">
    <property type="entry name" value="UPF0122"/>
</dbReference>
<dbReference type="InterPro" id="IPR036388">
    <property type="entry name" value="WH-like_DNA-bd_sf"/>
</dbReference>
<dbReference type="Gene3D" id="1.10.10.10">
    <property type="entry name" value="Winged helix-like DNA-binding domain superfamily/Winged helix DNA-binding domain"/>
    <property type="match status" value="1"/>
</dbReference>
<sequence length="74" mass="8982">MDNLENRELLINLFEKYSSFLTQNQRQIFQLYFFEDLSYAEISQITATTRSAIFDALKKTKIKLMKFYDELERK</sequence>
<dbReference type="InterPro" id="IPR013324">
    <property type="entry name" value="RNA_pol_sigma_r3/r4-like"/>
</dbReference>
<comment type="function">
    <text evidence="2">Might take part in the signal recognition particle (SRP) pathway. This is inferred from the conservation of its genetic proximity to ftsY/ffh. May be a regulatory protein.</text>
</comment>
<dbReference type="RefSeq" id="WP_036450181.1">
    <property type="nucleotide sequence ID" value="NZ_CP103423.1"/>
</dbReference>
<name>A0ABY5TYW2_9BACT</name>
<reference evidence="3" key="1">
    <citation type="submission" date="2022-08" db="EMBL/GenBank/DDBJ databases">
        <title>Complete genome sequence of Mycoplasma molare type strain H 542.</title>
        <authorList>
            <person name="Spergser J."/>
        </authorList>
    </citation>
    <scope>NUCLEOTIDE SEQUENCE</scope>
    <source>
        <strain evidence="3">H 542</strain>
    </source>
</reference>
<keyword evidence="4" id="KW-1185">Reference proteome</keyword>
<comment type="similarity">
    <text evidence="1">Belongs to the UPF0122 family.</text>
</comment>
<dbReference type="PANTHER" id="PTHR40083:SF1">
    <property type="entry name" value="UPF0122 PROTEIN YLXM"/>
    <property type="match status" value="1"/>
</dbReference>
<gene>
    <name evidence="3" type="ORF">NX772_00185</name>
</gene>
<evidence type="ECO:0000313" key="3">
    <source>
        <dbReference type="EMBL" id="UWD34239.1"/>
    </source>
</evidence>
<evidence type="ECO:0000256" key="1">
    <source>
        <dbReference type="ARBA" id="ARBA00008720"/>
    </source>
</evidence>
<dbReference type="EMBL" id="CP103423">
    <property type="protein sequence ID" value="UWD34239.1"/>
    <property type="molecule type" value="Genomic_DNA"/>
</dbReference>
<accession>A0ABY5TYW2</accession>